<dbReference type="AlphaFoldDB" id="A0A0B8T6J7"/>
<dbReference type="Gene3D" id="3.90.110.10">
    <property type="entry name" value="Lactate dehydrogenase/glycoside hydrolase, family 4, C-terminal"/>
    <property type="match status" value="1"/>
</dbReference>
<feature type="domain" description="Lactate/malate dehydrogenase C-terminal" evidence="1">
    <location>
        <begin position="2"/>
        <end position="65"/>
    </location>
</feature>
<dbReference type="Pfam" id="PF02866">
    <property type="entry name" value="Ldh_1_C"/>
    <property type="match status" value="1"/>
</dbReference>
<protein>
    <submittedName>
        <fullName evidence="2">Malate dehydrogenase</fullName>
    </submittedName>
</protein>
<keyword evidence="3" id="KW-1185">Reference proteome</keyword>
<dbReference type="InterPro" id="IPR015955">
    <property type="entry name" value="Lactate_DH/Glyco_Ohase_4_C"/>
</dbReference>
<accession>A0A0B8T6J7</accession>
<dbReference type="PATRIC" id="fig|1229276.3.peg.2677"/>
<sequence length="77" mass="8750">MVESIVRDQNRLFTASVYLEGELGEEDINIGVPVIINKNGWDRIVPMELSSDEQEAFRKSAEAVRSMNQVLKDNQII</sequence>
<comment type="caution">
    <text evidence="2">The sequence shown here is derived from an EMBL/GenBank/DDBJ whole genome shotgun (WGS) entry which is preliminary data.</text>
</comment>
<evidence type="ECO:0000259" key="1">
    <source>
        <dbReference type="Pfam" id="PF02866"/>
    </source>
</evidence>
<dbReference type="InterPro" id="IPR022383">
    <property type="entry name" value="Lactate/malate_DH_C"/>
</dbReference>
<gene>
    <name evidence="2" type="ORF">DI53_2605</name>
</gene>
<reference evidence="2 3" key="2">
    <citation type="journal article" date="2015" name="PLoS ONE">
        <title>Whole-Genome Optical Mapping and Finished Genome Sequence of Sphingobacterium deserti sp. nov., a New Species Isolated from the Western Desert of China.</title>
        <authorList>
            <person name="Teng C."/>
            <person name="Zhou Z."/>
            <person name="Molnar I."/>
            <person name="Li X."/>
            <person name="Tang R."/>
            <person name="Chen M."/>
            <person name="Wang L."/>
            <person name="Su S."/>
            <person name="Zhang W."/>
            <person name="Lin M."/>
        </authorList>
    </citation>
    <scope>NUCLEOTIDE SEQUENCE [LARGE SCALE GENOMIC DNA]</scope>
    <source>
        <strain evidence="3">ACCC05744</strain>
    </source>
</reference>
<dbReference type="EMBL" id="JJMU01000047">
    <property type="protein sequence ID" value="KGE13684.1"/>
    <property type="molecule type" value="Genomic_DNA"/>
</dbReference>
<evidence type="ECO:0000313" key="3">
    <source>
        <dbReference type="Proteomes" id="UP000031802"/>
    </source>
</evidence>
<proteinExistence type="predicted"/>
<organism evidence="2 3">
    <name type="scientific">Sphingobacterium deserti</name>
    <dbReference type="NCBI Taxonomy" id="1229276"/>
    <lineage>
        <taxon>Bacteria</taxon>
        <taxon>Pseudomonadati</taxon>
        <taxon>Bacteroidota</taxon>
        <taxon>Sphingobacteriia</taxon>
        <taxon>Sphingobacteriales</taxon>
        <taxon>Sphingobacteriaceae</taxon>
        <taxon>Sphingobacterium</taxon>
    </lineage>
</organism>
<dbReference type="SUPFAM" id="SSF56327">
    <property type="entry name" value="LDH C-terminal domain-like"/>
    <property type="match status" value="1"/>
</dbReference>
<dbReference type="STRING" id="1229276.DI53_2605"/>
<dbReference type="GO" id="GO:0016616">
    <property type="term" value="F:oxidoreductase activity, acting on the CH-OH group of donors, NAD or NADP as acceptor"/>
    <property type="evidence" value="ECO:0007669"/>
    <property type="project" value="InterPro"/>
</dbReference>
<name>A0A0B8T6J7_9SPHI</name>
<dbReference type="eggNOG" id="COG0039">
    <property type="taxonomic scope" value="Bacteria"/>
</dbReference>
<reference evidence="3" key="1">
    <citation type="submission" date="2014-04" db="EMBL/GenBank/DDBJ databases">
        <title>Whole-Genome optical mapping and complete genome sequence of Sphingobacterium deserti sp. nov., a new spaces isolated from desert in the west of China.</title>
        <authorList>
            <person name="Teng C."/>
            <person name="Zhou Z."/>
            <person name="Li X."/>
            <person name="Chen M."/>
            <person name="Lin M."/>
            <person name="Wang L."/>
            <person name="Su S."/>
            <person name="Zhang C."/>
            <person name="Zhang W."/>
        </authorList>
    </citation>
    <scope>NUCLEOTIDE SEQUENCE [LARGE SCALE GENOMIC DNA]</scope>
    <source>
        <strain evidence="3">ACCC05744</strain>
    </source>
</reference>
<dbReference type="Proteomes" id="UP000031802">
    <property type="component" value="Unassembled WGS sequence"/>
</dbReference>
<evidence type="ECO:0000313" key="2">
    <source>
        <dbReference type="EMBL" id="KGE13684.1"/>
    </source>
</evidence>